<feature type="region of interest" description="Disordered" evidence="3">
    <location>
        <begin position="40"/>
        <end position="69"/>
    </location>
</feature>
<dbReference type="AlphaFoldDB" id="A0AAN9BZ02"/>
<evidence type="ECO:0000256" key="1">
    <source>
        <dbReference type="ARBA" id="ARBA00008846"/>
    </source>
</evidence>
<dbReference type="Proteomes" id="UP001374579">
    <property type="component" value="Unassembled WGS sequence"/>
</dbReference>
<name>A0AAN9BZ02_9CAEN</name>
<dbReference type="SUPFAM" id="SSF52540">
    <property type="entry name" value="P-loop containing nucleoside triphosphate hydrolases"/>
    <property type="match status" value="1"/>
</dbReference>
<evidence type="ECO:0000256" key="3">
    <source>
        <dbReference type="SAM" id="MobiDB-lite"/>
    </source>
</evidence>
<dbReference type="GO" id="GO:0003924">
    <property type="term" value="F:GTPase activity"/>
    <property type="evidence" value="ECO:0007669"/>
    <property type="project" value="InterPro"/>
</dbReference>
<dbReference type="SMART" id="SM00173">
    <property type="entry name" value="RAS"/>
    <property type="match status" value="1"/>
</dbReference>
<dbReference type="PROSITE" id="PS51421">
    <property type="entry name" value="RAS"/>
    <property type="match status" value="1"/>
</dbReference>
<dbReference type="InterPro" id="IPR051641">
    <property type="entry name" value="RGK_GTP-binding_reg"/>
</dbReference>
<keyword evidence="2" id="KW-0597">Phosphoprotein</keyword>
<dbReference type="InterPro" id="IPR001806">
    <property type="entry name" value="Small_GTPase"/>
</dbReference>
<proteinExistence type="inferred from homology"/>
<dbReference type="PANTHER" id="PTHR45775">
    <property type="entry name" value="RAD, GEM/KIR FAMILY MEMBER 2, ISOFORM C"/>
    <property type="match status" value="1"/>
</dbReference>
<dbReference type="GO" id="GO:0005525">
    <property type="term" value="F:GTP binding"/>
    <property type="evidence" value="ECO:0007669"/>
    <property type="project" value="InterPro"/>
</dbReference>
<dbReference type="PROSITE" id="PS51419">
    <property type="entry name" value="RAB"/>
    <property type="match status" value="1"/>
</dbReference>
<comment type="caution">
    <text evidence="4">The sequence shown here is derived from an EMBL/GenBank/DDBJ whole genome shotgun (WGS) entry which is preliminary data.</text>
</comment>
<sequence>MRPERENRHGKDSKSPVIVSVLLDGEESLLEFHVHRSSTTETTNATSLNTASTSELEDDVKAMTSQDSPEDPHLTLHHCDAYTVIFALTEHASFQYGCRCLRLLREEWGTDRAITLVGNKADLVRQRRVSCKEACTLAHKYDCKYIETSAELGHQTDELLVGTLRQIRLKLSMTSQDDHFHDVKTTAKKPPSHKWQRLSCIYRFLHGDSRAGDSCQDFFV</sequence>
<dbReference type="GO" id="GO:0005246">
    <property type="term" value="F:calcium channel regulator activity"/>
    <property type="evidence" value="ECO:0007669"/>
    <property type="project" value="TreeGrafter"/>
</dbReference>
<keyword evidence="5" id="KW-1185">Reference proteome</keyword>
<comment type="similarity">
    <text evidence="1">Belongs to the small GTPase superfamily. RGK family.</text>
</comment>
<organism evidence="4 5">
    <name type="scientific">Littorina saxatilis</name>
    <dbReference type="NCBI Taxonomy" id="31220"/>
    <lineage>
        <taxon>Eukaryota</taxon>
        <taxon>Metazoa</taxon>
        <taxon>Spiralia</taxon>
        <taxon>Lophotrochozoa</taxon>
        <taxon>Mollusca</taxon>
        <taxon>Gastropoda</taxon>
        <taxon>Caenogastropoda</taxon>
        <taxon>Littorinimorpha</taxon>
        <taxon>Littorinoidea</taxon>
        <taxon>Littorinidae</taxon>
        <taxon>Littorina</taxon>
    </lineage>
</organism>
<evidence type="ECO:0000313" key="4">
    <source>
        <dbReference type="EMBL" id="KAK7114427.1"/>
    </source>
</evidence>
<gene>
    <name evidence="4" type="ORF">V1264_000488</name>
</gene>
<feature type="compositionally biased region" description="Low complexity" evidence="3">
    <location>
        <begin position="40"/>
        <end position="54"/>
    </location>
</feature>
<dbReference type="SMART" id="SM00175">
    <property type="entry name" value="RAB"/>
    <property type="match status" value="1"/>
</dbReference>
<dbReference type="PANTHER" id="PTHR45775:SF6">
    <property type="entry name" value="RAD, GEM_KIR FAMILY MEMBER 2, ISOFORM C"/>
    <property type="match status" value="1"/>
</dbReference>
<dbReference type="GO" id="GO:0005886">
    <property type="term" value="C:plasma membrane"/>
    <property type="evidence" value="ECO:0007669"/>
    <property type="project" value="TreeGrafter"/>
</dbReference>
<evidence type="ECO:0000313" key="5">
    <source>
        <dbReference type="Proteomes" id="UP001374579"/>
    </source>
</evidence>
<dbReference type="Gene3D" id="3.40.50.300">
    <property type="entry name" value="P-loop containing nucleotide triphosphate hydrolases"/>
    <property type="match status" value="1"/>
</dbReference>
<dbReference type="Pfam" id="PF00071">
    <property type="entry name" value="Ras"/>
    <property type="match status" value="1"/>
</dbReference>
<dbReference type="EMBL" id="JBAMIC010000001">
    <property type="protein sequence ID" value="KAK7114427.1"/>
    <property type="molecule type" value="Genomic_DNA"/>
</dbReference>
<reference evidence="4 5" key="1">
    <citation type="submission" date="2024-02" db="EMBL/GenBank/DDBJ databases">
        <title>Chromosome-scale genome assembly of the rough periwinkle Littorina saxatilis.</title>
        <authorList>
            <person name="De Jode A."/>
            <person name="Faria R."/>
            <person name="Formenti G."/>
            <person name="Sims Y."/>
            <person name="Smith T.P."/>
            <person name="Tracey A."/>
            <person name="Wood J.M.D."/>
            <person name="Zagrodzka Z.B."/>
            <person name="Johannesson K."/>
            <person name="Butlin R.K."/>
            <person name="Leder E.H."/>
        </authorList>
    </citation>
    <scope>NUCLEOTIDE SEQUENCE [LARGE SCALE GENOMIC DNA]</scope>
    <source>
        <strain evidence="4">Snail1</strain>
        <tissue evidence="4">Muscle</tissue>
    </source>
</reference>
<evidence type="ECO:0000256" key="2">
    <source>
        <dbReference type="ARBA" id="ARBA00022553"/>
    </source>
</evidence>
<protein>
    <submittedName>
        <fullName evidence="4">Uncharacterized protein</fullName>
    </submittedName>
</protein>
<dbReference type="InterPro" id="IPR027417">
    <property type="entry name" value="P-loop_NTPase"/>
</dbReference>
<accession>A0AAN9BZ02</accession>